<evidence type="ECO:0000313" key="3">
    <source>
        <dbReference type="Proteomes" id="UP001385951"/>
    </source>
</evidence>
<gene>
    <name evidence="2" type="ORF">QCA50_006325</name>
</gene>
<reference evidence="2 3" key="1">
    <citation type="submission" date="2022-09" db="EMBL/GenBank/DDBJ databases">
        <authorList>
            <person name="Palmer J.M."/>
        </authorList>
    </citation>
    <scope>NUCLEOTIDE SEQUENCE [LARGE SCALE GENOMIC DNA]</scope>
    <source>
        <strain evidence="2 3">DSM 7382</strain>
    </source>
</reference>
<feature type="compositionally biased region" description="Polar residues" evidence="1">
    <location>
        <begin position="376"/>
        <end position="389"/>
    </location>
</feature>
<protein>
    <submittedName>
        <fullName evidence="2">Uncharacterized protein</fullName>
    </submittedName>
</protein>
<dbReference type="Proteomes" id="UP001385951">
    <property type="component" value="Unassembled WGS sequence"/>
</dbReference>
<name>A0AAW0GF88_9APHY</name>
<proteinExistence type="predicted"/>
<dbReference type="AlphaFoldDB" id="A0AAW0GF88"/>
<organism evidence="2 3">
    <name type="scientific">Cerrena zonata</name>
    <dbReference type="NCBI Taxonomy" id="2478898"/>
    <lineage>
        <taxon>Eukaryota</taxon>
        <taxon>Fungi</taxon>
        <taxon>Dikarya</taxon>
        <taxon>Basidiomycota</taxon>
        <taxon>Agaricomycotina</taxon>
        <taxon>Agaricomycetes</taxon>
        <taxon>Polyporales</taxon>
        <taxon>Cerrenaceae</taxon>
        <taxon>Cerrena</taxon>
    </lineage>
</organism>
<evidence type="ECO:0000313" key="2">
    <source>
        <dbReference type="EMBL" id="KAK7691222.1"/>
    </source>
</evidence>
<sequence>MPSDVITAQDITEAQAKVRQALERKRDAESASRPTLEAIAHACVESFLRPTVYNPYDLHNFSFQDHVVTPRDPDTITDDPTWLYTTILSSMTGPEWKQRDLHKSKLSKANFEYVTIYDPEDNSTSDDGTFVPKTTYEAMLPLIHANNNVAIVYQFLDHVGVEVGEDTRQQFRAYGWYLHQVVDFCLYACDVARVEGMLKPTFVPVDLYEYMDLHYRVRTHVPSTLNRIGYSNRYEVPWHPSINLESTTRVNGTHPLVSLMTQDPMHNCPFSVDDAESWQWFLENHLEDIKYMYGHIKAYLDRSHDISSAPDGDEALEDCKRRFQIQVEPPPPTRQSLQDIFVDQHLPIQSKVKTAIRALNKAEKELRGLEARKASQELQRAGSKSNASQPPRSPSPEPPRSSPAPPSPVRSPSRVRSPPPPSPRLPQEEADTSVIPGGGQSQQHQPGGASGHQVPPEDLQAVNNMGLGMDNTDW</sequence>
<accession>A0AAW0GF88</accession>
<dbReference type="EMBL" id="JASBNA010000006">
    <property type="protein sequence ID" value="KAK7691222.1"/>
    <property type="molecule type" value="Genomic_DNA"/>
</dbReference>
<feature type="compositionally biased region" description="Pro residues" evidence="1">
    <location>
        <begin position="391"/>
        <end position="409"/>
    </location>
</feature>
<feature type="compositionally biased region" description="Low complexity" evidence="1">
    <location>
        <begin position="441"/>
        <end position="453"/>
    </location>
</feature>
<keyword evidence="3" id="KW-1185">Reference proteome</keyword>
<comment type="caution">
    <text evidence="2">The sequence shown here is derived from an EMBL/GenBank/DDBJ whole genome shotgun (WGS) entry which is preliminary data.</text>
</comment>
<evidence type="ECO:0000256" key="1">
    <source>
        <dbReference type="SAM" id="MobiDB-lite"/>
    </source>
</evidence>
<feature type="region of interest" description="Disordered" evidence="1">
    <location>
        <begin position="367"/>
        <end position="474"/>
    </location>
</feature>